<sequence length="190" mass="21214">MSSTSSTSSTPPLSATENMLVALEKRSDGAKDINNIIRSFGVEFGFAKSSAKHSDTKKMVKDVIDDEYIPNRLRDLKIEQMAKALKKITEENNNTAAIVKTSWSNEDGEAKSYQYIEVTHGETHERFVCDIDFSDELSETIGLTSYLAEDVPQTFVGTEEDLRRVVAAISEEEDDEELTGRLVKWLGPRA</sequence>
<dbReference type="Proteomes" id="UP000029121">
    <property type="component" value="Unassembled WGS sequence"/>
</dbReference>
<organism evidence="1 2">
    <name type="scientific">Capsella rubella</name>
    <dbReference type="NCBI Taxonomy" id="81985"/>
    <lineage>
        <taxon>Eukaryota</taxon>
        <taxon>Viridiplantae</taxon>
        <taxon>Streptophyta</taxon>
        <taxon>Embryophyta</taxon>
        <taxon>Tracheophyta</taxon>
        <taxon>Spermatophyta</taxon>
        <taxon>Magnoliopsida</taxon>
        <taxon>eudicotyledons</taxon>
        <taxon>Gunneridae</taxon>
        <taxon>Pentapetalae</taxon>
        <taxon>rosids</taxon>
        <taxon>malvids</taxon>
        <taxon>Brassicales</taxon>
        <taxon>Brassicaceae</taxon>
        <taxon>Camelineae</taxon>
        <taxon>Capsella</taxon>
    </lineage>
</organism>
<dbReference type="InterPro" id="IPR006502">
    <property type="entry name" value="PDDEXK-like"/>
</dbReference>
<evidence type="ECO:0000313" key="2">
    <source>
        <dbReference type="Proteomes" id="UP000029121"/>
    </source>
</evidence>
<evidence type="ECO:0000313" key="1">
    <source>
        <dbReference type="EMBL" id="EOA38293.1"/>
    </source>
</evidence>
<dbReference type="Pfam" id="PF04720">
    <property type="entry name" value="PDDEXK_6"/>
    <property type="match status" value="1"/>
</dbReference>
<accession>R0IMH7</accession>
<name>R0IMH7_9BRAS</name>
<dbReference type="EMBL" id="KB870805">
    <property type="protein sequence ID" value="EOA38293.1"/>
    <property type="molecule type" value="Genomic_DNA"/>
</dbReference>
<reference evidence="2" key="1">
    <citation type="journal article" date="2013" name="Nat. Genet.">
        <title>The Capsella rubella genome and the genomic consequences of rapid mating system evolution.</title>
        <authorList>
            <person name="Slotte T."/>
            <person name="Hazzouri K.M."/>
            <person name="Agren J.A."/>
            <person name="Koenig D."/>
            <person name="Maumus F."/>
            <person name="Guo Y.L."/>
            <person name="Steige K."/>
            <person name="Platts A.E."/>
            <person name="Escobar J.S."/>
            <person name="Newman L.K."/>
            <person name="Wang W."/>
            <person name="Mandakova T."/>
            <person name="Vello E."/>
            <person name="Smith L.M."/>
            <person name="Henz S.R."/>
            <person name="Steffen J."/>
            <person name="Takuno S."/>
            <person name="Brandvain Y."/>
            <person name="Coop G."/>
            <person name="Andolfatto P."/>
            <person name="Hu T.T."/>
            <person name="Blanchette M."/>
            <person name="Clark R.M."/>
            <person name="Quesneville H."/>
            <person name="Nordborg M."/>
            <person name="Gaut B.S."/>
            <person name="Lysak M.A."/>
            <person name="Jenkins J."/>
            <person name="Grimwood J."/>
            <person name="Chapman J."/>
            <person name="Prochnik S."/>
            <person name="Shu S."/>
            <person name="Rokhsar D."/>
            <person name="Schmutz J."/>
            <person name="Weigel D."/>
            <person name="Wright S.I."/>
        </authorList>
    </citation>
    <scope>NUCLEOTIDE SEQUENCE [LARGE SCALE GENOMIC DNA]</scope>
    <source>
        <strain evidence="2">cv. Monte Gargano</strain>
    </source>
</reference>
<gene>
    <name evidence="1" type="ORF">CARUB_v10011485mg</name>
</gene>
<protein>
    <submittedName>
        <fullName evidence="1">Uncharacterized protein</fullName>
    </submittedName>
</protein>
<keyword evidence="2" id="KW-1185">Reference proteome</keyword>
<dbReference type="AlphaFoldDB" id="R0IMH7"/>
<proteinExistence type="predicted"/>